<dbReference type="Proteomes" id="UP000017246">
    <property type="component" value="Unassembled WGS sequence"/>
</dbReference>
<accession>A0A087VYM6</accession>
<proteinExistence type="predicted"/>
<reference evidence="7" key="2">
    <citation type="submission" date="2015-11" db="EMBL/GenBank/DDBJ databases">
        <authorList>
            <person name="Zhang Y."/>
            <person name="Guo Z."/>
        </authorList>
    </citation>
    <scope>NUCLEOTIDE SEQUENCE</scope>
</reference>
<evidence type="ECO:0000313" key="7">
    <source>
        <dbReference type="EMBL" id="CDI97318.1"/>
    </source>
</evidence>
<keyword evidence="8" id="KW-1185">Reference proteome</keyword>
<keyword evidence="5" id="KW-0966">Cell projection</keyword>
<reference evidence="7" key="1">
    <citation type="journal article" date="2013" name="Nature">
        <title>The genomes of four tapeworm species reveal adaptations to parasitism.</title>
        <authorList>
            <person name="Tsai I.J."/>
            <person name="Zarowiecki M."/>
            <person name="Holroyd N."/>
            <person name="Garciarrubio A."/>
            <person name="Sanchez-Flores A."/>
            <person name="Brooks K.L."/>
            <person name="Tracey A."/>
            <person name="Bobes R.J."/>
            <person name="Fragoso G."/>
            <person name="Sciutto E."/>
            <person name="Aslett M."/>
            <person name="Beasley H."/>
            <person name="Bennett H.M."/>
            <person name="Cai J."/>
            <person name="Camicia F."/>
            <person name="Clark R."/>
            <person name="Cucher M."/>
            <person name="De Silva N."/>
            <person name="Day T.A."/>
            <person name="Deplazes P."/>
            <person name="Estrada K."/>
            <person name="Fernandez C."/>
            <person name="Holland P.W."/>
            <person name="Hou J."/>
            <person name="Hu S."/>
            <person name="Huckvale T."/>
            <person name="Hung S.S."/>
            <person name="Kamenetzky L."/>
            <person name="Keane J.A."/>
            <person name="Kiss F."/>
            <person name="Koziol U."/>
            <person name="Lambert O."/>
            <person name="Liu K."/>
            <person name="Luo X."/>
            <person name="Luo Y."/>
            <person name="Macchiaroli N."/>
            <person name="Nichol S."/>
            <person name="Paps J."/>
            <person name="Parkinson J."/>
            <person name="Pouchkina-Stantcheva N."/>
            <person name="Riddiford N."/>
            <person name="Rosenzvit M."/>
            <person name="Salinas G."/>
            <person name="Wasmuth J.D."/>
            <person name="Zamanian M."/>
            <person name="Zheng Y."/>
            <person name="Cai X."/>
            <person name="Soberon X."/>
            <person name="Olson P.D."/>
            <person name="Laclette J.P."/>
            <person name="Brehm K."/>
            <person name="Berriman M."/>
            <person name="Garciarrubio A."/>
            <person name="Bobes R.J."/>
            <person name="Fragoso G."/>
            <person name="Sanchez-Flores A."/>
            <person name="Estrada K."/>
            <person name="Cevallos M.A."/>
            <person name="Morett E."/>
            <person name="Gonzalez V."/>
            <person name="Portillo T."/>
            <person name="Ochoa-Leyva A."/>
            <person name="Jose M.V."/>
            <person name="Sciutto E."/>
            <person name="Landa A."/>
            <person name="Jimenez L."/>
            <person name="Valdes V."/>
            <person name="Carrero J.C."/>
            <person name="Larralde C."/>
            <person name="Morales-Montor J."/>
            <person name="Limon-Lason J."/>
            <person name="Soberon X."/>
            <person name="Laclette J.P."/>
        </authorList>
    </citation>
    <scope>NUCLEOTIDE SEQUENCE [LARGE SCALE GENOMIC DNA]</scope>
</reference>
<evidence type="ECO:0000256" key="3">
    <source>
        <dbReference type="ARBA" id="ARBA00022490"/>
    </source>
</evidence>
<keyword evidence="4" id="KW-0206">Cytoskeleton</keyword>
<dbReference type="GO" id="GO:0044782">
    <property type="term" value="P:cilium organization"/>
    <property type="evidence" value="ECO:0007669"/>
    <property type="project" value="TreeGrafter"/>
</dbReference>
<evidence type="ECO:0000256" key="1">
    <source>
        <dbReference type="ARBA" id="ARBA00004245"/>
    </source>
</evidence>
<dbReference type="STRING" id="6211.A0A087VYM6"/>
<comment type="subcellular location">
    <subcellularLocation>
        <location evidence="2">Cell projection</location>
    </subcellularLocation>
    <subcellularLocation>
        <location evidence="1">Cytoplasm</location>
        <location evidence="1">Cytoskeleton</location>
    </subcellularLocation>
</comment>
<evidence type="ECO:0000256" key="2">
    <source>
        <dbReference type="ARBA" id="ARBA00004316"/>
    </source>
</evidence>
<gene>
    <name evidence="7" type="ORF">EmuJ_000108550</name>
</gene>
<keyword evidence="6" id="KW-0175">Coiled coil</keyword>
<dbReference type="PANTHER" id="PTHR14871:SF1">
    <property type="entry name" value="DYNEIN REGULATORY COMPLEX PROTEIN 9"/>
    <property type="match status" value="1"/>
</dbReference>
<feature type="coiled-coil region" evidence="6">
    <location>
        <begin position="145"/>
        <end position="190"/>
    </location>
</feature>
<dbReference type="OrthoDB" id="10254713at2759"/>
<sequence length="362" mass="42154">MAFGKVESMVLGSLFEATAEELGVLLSSMQCKEVLEEVERKKANENEKISKILRRADKILENYGTVEKFQTDSLKTNNKLTTDAEKDADNYLYDEKVKKQISQTINVLIACSKELQDTGTYEALKAHIEDSSLQLVKLSRVVNTQIELQTRLKNMQKKVEDFKKESDKLLLRRRRLIELLNNRLQELRIKVNMEKRFWAKNVEVAVAEERVRRLEKEGKLTTAIAKAGFDVGSEKRTQSDINAWMLNNNARLEAQIEYMAEKHRTDFAALQKAYSELLAKRNKHLDALTTLIYEFKRMDDVVEEYKAQMVEKKKKEDAEKSLDEAVIKVQAWWRCMIVAHKILRGRRKGRKRGKKRQKLLLT</sequence>
<evidence type="ECO:0000256" key="5">
    <source>
        <dbReference type="ARBA" id="ARBA00023273"/>
    </source>
</evidence>
<keyword evidence="3" id="KW-0963">Cytoplasm</keyword>
<evidence type="ECO:0000256" key="6">
    <source>
        <dbReference type="SAM" id="Coils"/>
    </source>
</evidence>
<dbReference type="GO" id="GO:0031514">
    <property type="term" value="C:motile cilium"/>
    <property type="evidence" value="ECO:0007669"/>
    <property type="project" value="TreeGrafter"/>
</dbReference>
<dbReference type="GO" id="GO:0005856">
    <property type="term" value="C:cytoskeleton"/>
    <property type="evidence" value="ECO:0007669"/>
    <property type="project" value="UniProtKB-SubCell"/>
</dbReference>
<protein>
    <submittedName>
        <fullName evidence="7">Supervillin</fullName>
    </submittedName>
</protein>
<organism evidence="7 8">
    <name type="scientific">Echinococcus multilocularis</name>
    <name type="common">Fox tapeworm</name>
    <dbReference type="NCBI Taxonomy" id="6211"/>
    <lineage>
        <taxon>Eukaryota</taxon>
        <taxon>Metazoa</taxon>
        <taxon>Spiralia</taxon>
        <taxon>Lophotrochozoa</taxon>
        <taxon>Platyhelminthes</taxon>
        <taxon>Cestoda</taxon>
        <taxon>Eucestoda</taxon>
        <taxon>Cyclophyllidea</taxon>
        <taxon>Taeniidae</taxon>
        <taxon>Echinococcus</taxon>
    </lineage>
</organism>
<evidence type="ECO:0000313" key="8">
    <source>
        <dbReference type="Proteomes" id="UP000017246"/>
    </source>
</evidence>
<evidence type="ECO:0000256" key="4">
    <source>
        <dbReference type="ARBA" id="ARBA00023212"/>
    </source>
</evidence>
<dbReference type="InterPro" id="IPR042618">
    <property type="entry name" value="IQCG"/>
</dbReference>
<dbReference type="PANTHER" id="PTHR14871">
    <property type="entry name" value="DYNEIN REGULATORY COMPLEX PROTEIN 9"/>
    <property type="match status" value="1"/>
</dbReference>
<feature type="coiled-coil region" evidence="6">
    <location>
        <begin position="28"/>
        <end position="55"/>
    </location>
</feature>
<dbReference type="GO" id="GO:0005737">
    <property type="term" value="C:cytoplasm"/>
    <property type="evidence" value="ECO:0007669"/>
    <property type="project" value="TreeGrafter"/>
</dbReference>
<name>A0A087VYM6_ECHMU</name>
<dbReference type="EMBL" id="LN902844">
    <property type="protein sequence ID" value="CDI97318.1"/>
    <property type="molecule type" value="Genomic_DNA"/>
</dbReference>
<dbReference type="AlphaFoldDB" id="A0A087VYM6"/>